<proteinExistence type="predicted"/>
<accession>A0ABQ9IZX7</accession>
<evidence type="ECO:0000313" key="2">
    <source>
        <dbReference type="EMBL" id="KAJ8969821.1"/>
    </source>
</evidence>
<evidence type="ECO:0000256" key="1">
    <source>
        <dbReference type="SAM" id="MobiDB-lite"/>
    </source>
</evidence>
<dbReference type="EMBL" id="JAPWTJ010001719">
    <property type="protein sequence ID" value="KAJ8969821.1"/>
    <property type="molecule type" value="Genomic_DNA"/>
</dbReference>
<feature type="region of interest" description="Disordered" evidence="1">
    <location>
        <begin position="19"/>
        <end position="53"/>
    </location>
</feature>
<protein>
    <submittedName>
        <fullName evidence="2">Uncharacterized protein</fullName>
    </submittedName>
</protein>
<gene>
    <name evidence="2" type="ORF">NQ317_000104</name>
</gene>
<keyword evidence="3" id="KW-1185">Reference proteome</keyword>
<evidence type="ECO:0000313" key="3">
    <source>
        <dbReference type="Proteomes" id="UP001162164"/>
    </source>
</evidence>
<name>A0ABQ9IZX7_9CUCU</name>
<sequence length="123" mass="14016">MPIILLILGPQLDIGGDPGASLRQAGISPWREKHARTDSGPGHGSDRPSSGQTLARALYRTMDQLMKFVEPGRQFAKDSIRLVKKMHKTRQARISKNCHCHCHWFLYHGIHRILCQTYSYTHQ</sequence>
<organism evidence="2 3">
    <name type="scientific">Molorchus minor</name>
    <dbReference type="NCBI Taxonomy" id="1323400"/>
    <lineage>
        <taxon>Eukaryota</taxon>
        <taxon>Metazoa</taxon>
        <taxon>Ecdysozoa</taxon>
        <taxon>Arthropoda</taxon>
        <taxon>Hexapoda</taxon>
        <taxon>Insecta</taxon>
        <taxon>Pterygota</taxon>
        <taxon>Neoptera</taxon>
        <taxon>Endopterygota</taxon>
        <taxon>Coleoptera</taxon>
        <taxon>Polyphaga</taxon>
        <taxon>Cucujiformia</taxon>
        <taxon>Chrysomeloidea</taxon>
        <taxon>Cerambycidae</taxon>
        <taxon>Lamiinae</taxon>
        <taxon>Monochamini</taxon>
        <taxon>Molorchus</taxon>
    </lineage>
</organism>
<reference evidence="2" key="1">
    <citation type="journal article" date="2023" name="Insect Mol. Biol.">
        <title>Genome sequencing provides insights into the evolution of gene families encoding plant cell wall-degrading enzymes in longhorned beetles.</title>
        <authorList>
            <person name="Shin N.R."/>
            <person name="Okamura Y."/>
            <person name="Kirsch R."/>
            <person name="Pauchet Y."/>
        </authorList>
    </citation>
    <scope>NUCLEOTIDE SEQUENCE</scope>
    <source>
        <strain evidence="2">MMC_N1</strain>
    </source>
</reference>
<comment type="caution">
    <text evidence="2">The sequence shown here is derived from an EMBL/GenBank/DDBJ whole genome shotgun (WGS) entry which is preliminary data.</text>
</comment>
<dbReference type="Proteomes" id="UP001162164">
    <property type="component" value="Unassembled WGS sequence"/>
</dbReference>